<dbReference type="GO" id="GO:0006281">
    <property type="term" value="P:DNA repair"/>
    <property type="evidence" value="ECO:0007669"/>
    <property type="project" value="InterPro"/>
</dbReference>
<sequence>MLRLATYNVNGIRAAQRRGFAGWKQRCLPDVACLQEVRCPYEALPMEAFAGFHVAYDAGELKGRNGVAVLSRTPFDAVRVWSDQAMFISPAGDARMAGADELSVPDYPLARPLRSFNHEGRYVEVDLADQPLTVACVYVPKGDSLLAPGIRSRDPLTDEQLAGVQRRYDRKMAFLAGFSRHLTRARRAAHAAGREFLVVGDFNIAHTRLDVKNWRPAQKASGFLPEERAWLSEQLSPRTLVDVVRAAHPDQDGPYSWWSWMGQAFARDTGWRIDYHLASPQLARRSARAFVDRDHGADERVSDHAAVVVDYDL</sequence>
<feature type="active site" description="Proton donor/acceptor" evidence="5">
    <location>
        <position position="201"/>
    </location>
</feature>
<dbReference type="RefSeq" id="WP_044636628.1">
    <property type="nucleotide sequence ID" value="NZ_CP010341.1"/>
</dbReference>
<keyword evidence="6" id="KW-0464">Manganese</keyword>
<keyword evidence="9" id="KW-0540">Nuclease</keyword>
<dbReference type="InterPro" id="IPR004808">
    <property type="entry name" value="AP_endonuc_1"/>
</dbReference>
<reference evidence="9" key="1">
    <citation type="submission" date="2014-08" db="EMBL/GenBank/DDBJ databases">
        <authorList>
            <person name="Falentin Helene"/>
        </authorList>
    </citation>
    <scope>NUCLEOTIDE SEQUENCE</scope>
</reference>
<dbReference type="SUPFAM" id="SSF56219">
    <property type="entry name" value="DNase I-like"/>
    <property type="match status" value="1"/>
</dbReference>
<dbReference type="Pfam" id="PF03372">
    <property type="entry name" value="Exo_endo_phos"/>
    <property type="match status" value="1"/>
</dbReference>
<evidence type="ECO:0000256" key="6">
    <source>
        <dbReference type="PIRSR" id="PIRSR604808-2"/>
    </source>
</evidence>
<dbReference type="KEGG" id="pfre:RM25_0498"/>
<feature type="active site" description="Proton acceptor" evidence="5">
    <location>
        <position position="304"/>
    </location>
</feature>
<evidence type="ECO:0000313" key="9">
    <source>
        <dbReference type="EMBL" id="CEP26207.1"/>
    </source>
</evidence>
<feature type="active site" evidence="5">
    <location>
        <position position="138"/>
    </location>
</feature>
<dbReference type="PANTHER" id="PTHR43250:SF2">
    <property type="entry name" value="EXODEOXYRIBONUCLEASE III"/>
    <property type="match status" value="1"/>
</dbReference>
<feature type="binding site" evidence="6">
    <location>
        <position position="8"/>
    </location>
    <ligand>
        <name>Mg(2+)</name>
        <dbReference type="ChEBI" id="CHEBI:18420"/>
        <label>1</label>
    </ligand>
</feature>
<dbReference type="GO" id="GO:0008311">
    <property type="term" value="F:double-stranded DNA 3'-5' DNA exonuclease activity"/>
    <property type="evidence" value="ECO:0007669"/>
    <property type="project" value="UniProtKB-EC"/>
</dbReference>
<dbReference type="PROSITE" id="PS51435">
    <property type="entry name" value="AP_NUCLEASE_F1_4"/>
    <property type="match status" value="1"/>
</dbReference>
<feature type="site" description="Important for catalytic activity" evidence="7">
    <location>
        <position position="274"/>
    </location>
</feature>
<feature type="binding site" evidence="6">
    <location>
        <position position="36"/>
    </location>
    <ligand>
        <name>Mg(2+)</name>
        <dbReference type="ChEBI" id="CHEBI:18420"/>
        <label>1</label>
    </ligand>
</feature>
<feature type="binding site" evidence="6">
    <location>
        <position position="304"/>
    </location>
    <ligand>
        <name>Mg(2+)</name>
        <dbReference type="ChEBI" id="CHEBI:18420"/>
        <label>1</label>
    </ligand>
</feature>
<evidence type="ECO:0000256" key="3">
    <source>
        <dbReference type="ARBA" id="ARBA00022801"/>
    </source>
</evidence>
<proteinExistence type="inferred from homology"/>
<feature type="domain" description="Endonuclease/exonuclease/phosphatase" evidence="8">
    <location>
        <begin position="5"/>
        <end position="304"/>
    </location>
</feature>
<dbReference type="InterPro" id="IPR036691">
    <property type="entry name" value="Endo/exonu/phosph_ase_sf"/>
</dbReference>
<evidence type="ECO:0000256" key="1">
    <source>
        <dbReference type="ARBA" id="ARBA00007092"/>
    </source>
</evidence>
<evidence type="ECO:0000259" key="8">
    <source>
        <dbReference type="Pfam" id="PF03372"/>
    </source>
</evidence>
<keyword evidence="3 9" id="KW-0378">Hydrolase</keyword>
<dbReference type="NCBIfam" id="TIGR00633">
    <property type="entry name" value="xth"/>
    <property type="match status" value="1"/>
</dbReference>
<dbReference type="EMBL" id="LM676397">
    <property type="protein sequence ID" value="CEP26207.1"/>
    <property type="molecule type" value="Genomic_DNA"/>
</dbReference>
<feature type="binding site" evidence="6">
    <location>
        <position position="203"/>
    </location>
    <ligand>
        <name>Mg(2+)</name>
        <dbReference type="ChEBI" id="CHEBI:18420"/>
        <label>1</label>
    </ligand>
</feature>
<evidence type="ECO:0000256" key="7">
    <source>
        <dbReference type="PIRSR" id="PIRSR604808-3"/>
    </source>
</evidence>
<feature type="site" description="Interaction with DNA substrate" evidence="7">
    <location>
        <position position="304"/>
    </location>
</feature>
<name>A0A0B7NZ54_PROFF</name>
<feature type="binding site" evidence="6">
    <location>
        <position position="303"/>
    </location>
    <ligand>
        <name>Mg(2+)</name>
        <dbReference type="ChEBI" id="CHEBI:18420"/>
        <label>1</label>
    </ligand>
</feature>
<gene>
    <name evidence="9" type="primary">xthA</name>
    <name evidence="9" type="ORF">PFCIRM138_05395</name>
</gene>
<feature type="binding site" evidence="6">
    <location>
        <position position="201"/>
    </location>
    <ligand>
        <name>Mg(2+)</name>
        <dbReference type="ChEBI" id="CHEBI:18420"/>
        <label>1</label>
    </ligand>
</feature>
<accession>A0A0B7NZ54</accession>
<comment type="cofactor">
    <cofactor evidence="6">
        <name>Mg(2+)</name>
        <dbReference type="ChEBI" id="CHEBI:18420"/>
    </cofactor>
    <cofactor evidence="6">
        <name>Mn(2+)</name>
        <dbReference type="ChEBI" id="CHEBI:29035"/>
    </cofactor>
    <text evidence="6">Probably binds two magnesium or manganese ions per subunit.</text>
</comment>
<keyword evidence="4 6" id="KW-0460">Magnesium</keyword>
<dbReference type="InterPro" id="IPR037493">
    <property type="entry name" value="ExoIII-like"/>
</dbReference>
<dbReference type="EC" id="3.1.11.2" evidence="9"/>
<dbReference type="AlphaFoldDB" id="A0A0B7NZ54"/>
<protein>
    <submittedName>
        <fullName evidence="9">Exodeoxyribonuclease III/exonuclease III</fullName>
        <ecNumber evidence="9">3.1.11.2</ecNumber>
    </submittedName>
</protein>
<evidence type="ECO:0000256" key="4">
    <source>
        <dbReference type="ARBA" id="ARBA00022842"/>
    </source>
</evidence>
<keyword evidence="9" id="KW-0269">Exonuclease</keyword>
<organism evidence="9">
    <name type="scientific">Propionibacterium freudenreichii subsp. freudenreichii</name>
    <dbReference type="NCBI Taxonomy" id="66712"/>
    <lineage>
        <taxon>Bacteria</taxon>
        <taxon>Bacillati</taxon>
        <taxon>Actinomycetota</taxon>
        <taxon>Actinomycetes</taxon>
        <taxon>Propionibacteriales</taxon>
        <taxon>Propionibacteriaceae</taxon>
        <taxon>Propionibacterium</taxon>
    </lineage>
</organism>
<dbReference type="PANTHER" id="PTHR43250">
    <property type="entry name" value="EXODEOXYRIBONUCLEASE III"/>
    <property type="match status" value="1"/>
</dbReference>
<dbReference type="GO" id="GO:0046872">
    <property type="term" value="F:metal ion binding"/>
    <property type="evidence" value="ECO:0007669"/>
    <property type="project" value="UniProtKB-KW"/>
</dbReference>
<dbReference type="InterPro" id="IPR005135">
    <property type="entry name" value="Endo/exonuclease/phosphatase"/>
</dbReference>
<evidence type="ECO:0000256" key="5">
    <source>
        <dbReference type="PIRSR" id="PIRSR604808-1"/>
    </source>
</evidence>
<dbReference type="PATRIC" id="fig|66712.6.peg.525"/>
<evidence type="ECO:0000256" key="2">
    <source>
        <dbReference type="ARBA" id="ARBA00022723"/>
    </source>
</evidence>
<feature type="site" description="Transition state stabilizer" evidence="7">
    <location>
        <position position="203"/>
    </location>
</feature>
<comment type="similarity">
    <text evidence="1">Belongs to the DNA repair enzymes AP/ExoA family.</text>
</comment>
<dbReference type="Gene3D" id="3.60.10.10">
    <property type="entry name" value="Endonuclease/exonuclease/phosphatase"/>
    <property type="match status" value="1"/>
</dbReference>
<keyword evidence="2 6" id="KW-0479">Metal-binding</keyword>